<gene>
    <name evidence="15 18" type="primary">ligA</name>
    <name evidence="18" type="ORF">IAB27_05625</name>
</gene>
<dbReference type="InterPro" id="IPR004150">
    <property type="entry name" value="NAD_DNA_ligase_OB"/>
</dbReference>
<dbReference type="SUPFAM" id="SSF50249">
    <property type="entry name" value="Nucleic acid-binding proteins"/>
    <property type="match status" value="1"/>
</dbReference>
<keyword evidence="9 15" id="KW-0460">Magnesium</keyword>
<dbReference type="InterPro" id="IPR036420">
    <property type="entry name" value="BRCT_dom_sf"/>
</dbReference>
<dbReference type="GO" id="GO:0003911">
    <property type="term" value="F:DNA ligase (NAD+) activity"/>
    <property type="evidence" value="ECO:0007669"/>
    <property type="project" value="UniProtKB-UniRule"/>
</dbReference>
<organism evidence="18 19">
    <name type="scientific">Candidatus Coprosoma intestinipullorum</name>
    <dbReference type="NCBI Taxonomy" id="2840752"/>
    <lineage>
        <taxon>Bacteria</taxon>
        <taxon>Bacillati</taxon>
        <taxon>Bacillota</taxon>
        <taxon>Bacillota incertae sedis</taxon>
        <taxon>Candidatus Coprosoma</taxon>
    </lineage>
</organism>
<dbReference type="Pfam" id="PF01653">
    <property type="entry name" value="DNA_ligase_aden"/>
    <property type="match status" value="1"/>
</dbReference>
<keyword evidence="12 15" id="KW-0464">Manganese</keyword>
<reference evidence="18" key="1">
    <citation type="submission" date="2020-10" db="EMBL/GenBank/DDBJ databases">
        <authorList>
            <person name="Gilroy R."/>
        </authorList>
    </citation>
    <scope>NUCLEOTIDE SEQUENCE</scope>
    <source>
        <strain evidence="18">CHK147-3167</strain>
    </source>
</reference>
<evidence type="ECO:0000256" key="13">
    <source>
        <dbReference type="ARBA" id="ARBA00034005"/>
    </source>
</evidence>
<evidence type="ECO:0000256" key="11">
    <source>
        <dbReference type="ARBA" id="ARBA00023204"/>
    </source>
</evidence>
<dbReference type="GO" id="GO:0046872">
    <property type="term" value="F:metal ion binding"/>
    <property type="evidence" value="ECO:0007669"/>
    <property type="project" value="UniProtKB-KW"/>
</dbReference>
<dbReference type="InterPro" id="IPR013840">
    <property type="entry name" value="DNAligase_N"/>
</dbReference>
<dbReference type="Gene3D" id="2.40.50.140">
    <property type="entry name" value="Nucleic acid-binding proteins"/>
    <property type="match status" value="1"/>
</dbReference>
<dbReference type="FunFam" id="1.10.150.20:FF:000007">
    <property type="entry name" value="DNA ligase"/>
    <property type="match status" value="1"/>
</dbReference>
<feature type="active site" description="N6-AMP-lysine intermediate" evidence="15">
    <location>
        <position position="116"/>
    </location>
</feature>
<evidence type="ECO:0000256" key="4">
    <source>
        <dbReference type="ARBA" id="ARBA00022598"/>
    </source>
</evidence>
<keyword evidence="5 15" id="KW-0235">DNA replication</keyword>
<reference evidence="18" key="2">
    <citation type="journal article" date="2021" name="PeerJ">
        <title>Extensive microbial diversity within the chicken gut microbiome revealed by metagenomics and culture.</title>
        <authorList>
            <person name="Gilroy R."/>
            <person name="Ravi A."/>
            <person name="Getino M."/>
            <person name="Pursley I."/>
            <person name="Horton D.L."/>
            <person name="Alikhan N.F."/>
            <person name="Baker D."/>
            <person name="Gharbi K."/>
            <person name="Hall N."/>
            <person name="Watson M."/>
            <person name="Adriaenssens E.M."/>
            <person name="Foster-Nyarko E."/>
            <person name="Jarju S."/>
            <person name="Secka A."/>
            <person name="Antonio M."/>
            <person name="Oren A."/>
            <person name="Chaudhuri R.R."/>
            <person name="La Ragione R."/>
            <person name="Hildebrand F."/>
            <person name="Pallen M.J."/>
        </authorList>
    </citation>
    <scope>NUCLEOTIDE SEQUENCE</scope>
    <source>
        <strain evidence="18">CHK147-3167</strain>
    </source>
</reference>
<keyword evidence="16" id="KW-0175">Coiled coil</keyword>
<dbReference type="Gene3D" id="3.30.470.30">
    <property type="entry name" value="DNA ligase/mRNA capping enzyme"/>
    <property type="match status" value="1"/>
</dbReference>
<accession>A0A9D1CYT9</accession>
<dbReference type="FunFam" id="1.10.150.20:FF:000006">
    <property type="entry name" value="DNA ligase"/>
    <property type="match status" value="1"/>
</dbReference>
<dbReference type="GO" id="GO:0005829">
    <property type="term" value="C:cytosol"/>
    <property type="evidence" value="ECO:0007669"/>
    <property type="project" value="TreeGrafter"/>
</dbReference>
<dbReference type="InterPro" id="IPR013839">
    <property type="entry name" value="DNAligase_adenylation"/>
</dbReference>
<dbReference type="NCBIfam" id="TIGR00575">
    <property type="entry name" value="dnlj"/>
    <property type="match status" value="1"/>
</dbReference>
<feature type="binding site" evidence="15">
    <location>
        <position position="282"/>
    </location>
    <ligand>
        <name>NAD(+)</name>
        <dbReference type="ChEBI" id="CHEBI:57540"/>
    </ligand>
</feature>
<evidence type="ECO:0000256" key="3">
    <source>
        <dbReference type="ARBA" id="ARBA00013308"/>
    </source>
</evidence>
<feature type="binding site" evidence="15">
    <location>
        <position position="171"/>
    </location>
    <ligand>
        <name>NAD(+)</name>
        <dbReference type="ChEBI" id="CHEBI:57540"/>
    </ligand>
</feature>
<keyword evidence="4 15" id="KW-0436">Ligase</keyword>
<evidence type="ECO:0000313" key="18">
    <source>
        <dbReference type="EMBL" id="HIQ91082.1"/>
    </source>
</evidence>
<feature type="binding site" evidence="15">
    <location>
        <position position="423"/>
    </location>
    <ligand>
        <name>Zn(2+)</name>
        <dbReference type="ChEBI" id="CHEBI:29105"/>
    </ligand>
</feature>
<dbReference type="SUPFAM" id="SSF52113">
    <property type="entry name" value="BRCT domain"/>
    <property type="match status" value="1"/>
</dbReference>
<evidence type="ECO:0000313" key="19">
    <source>
        <dbReference type="Proteomes" id="UP000886786"/>
    </source>
</evidence>
<dbReference type="Gene3D" id="1.10.150.20">
    <property type="entry name" value="5' to 3' exonuclease, C-terminal subdomain"/>
    <property type="match status" value="2"/>
</dbReference>
<evidence type="ECO:0000256" key="5">
    <source>
        <dbReference type="ARBA" id="ARBA00022705"/>
    </source>
</evidence>
<dbReference type="CDD" id="cd17748">
    <property type="entry name" value="BRCT_DNA_ligase_like"/>
    <property type="match status" value="1"/>
</dbReference>
<evidence type="ECO:0000259" key="17">
    <source>
        <dbReference type="PROSITE" id="PS50172"/>
    </source>
</evidence>
<keyword evidence="11 15" id="KW-0234">DNA repair</keyword>
<feature type="binding site" evidence="15">
    <location>
        <begin position="85"/>
        <end position="86"/>
    </location>
    <ligand>
        <name>NAD(+)</name>
        <dbReference type="ChEBI" id="CHEBI:57540"/>
    </ligand>
</feature>
<feature type="binding site" evidence="15">
    <location>
        <position position="403"/>
    </location>
    <ligand>
        <name>Zn(2+)</name>
        <dbReference type="ChEBI" id="CHEBI:29105"/>
    </ligand>
</feature>
<evidence type="ECO:0000256" key="6">
    <source>
        <dbReference type="ARBA" id="ARBA00022723"/>
    </source>
</evidence>
<evidence type="ECO:0000256" key="8">
    <source>
        <dbReference type="ARBA" id="ARBA00022833"/>
    </source>
</evidence>
<feature type="binding site" evidence="15">
    <location>
        <position position="400"/>
    </location>
    <ligand>
        <name>Zn(2+)</name>
        <dbReference type="ChEBI" id="CHEBI:29105"/>
    </ligand>
</feature>
<evidence type="ECO:0000256" key="7">
    <source>
        <dbReference type="ARBA" id="ARBA00022763"/>
    </source>
</evidence>
<dbReference type="SMART" id="SM00292">
    <property type="entry name" value="BRCT"/>
    <property type="match status" value="1"/>
</dbReference>
<sequence>MVVVITVIENRIQELTEIINKANHDYYTLDNPTITDQEYDRYMEELQRLEEEYPQYKKIDSPTQRVGSEVISEFKKVTHEIPMLSLGDIFNEDEIIEFDEKVKKVVPNPKYVAELKIDGLSVSLLYRNGELVRAATRGDGVVGEDITHNAKTIKDIPLRIKKPIDIEVRGEIYMSKASFKKLNENGANFANPRNAAAGSVRQLDSKVAASRNLSNFIYHLPDPEDYDIHTHYDALNFMKELGFTVSPNNKKVNNIDELMDYINYWTKERPNLPYEIDGIVIKVNDLNDQKKLGYTARCPKWAIAYKFPAEEVLTKVRDIIFTVGRTGQVTPSAILEPVRVMGSLISKATLHNEDYVVSKDIRVGDTVSIKKAGDVIPEVVRSLPERRVGTEKKFEMIKNCPMCGSVLVRKEDESAYYCMNEHCPARWQEKLIHYTSRHALNIEGFGDRIIEDFYNLGFIKTYEDFYTLDKHKEDLMELEGYGSKKVNNLLTEIENSKNLSLERLLFGLSIRHVGQKTADILARNFKNIDNLMNASVEAIAAVKDIGMTIAKSVVKFFEDERNKELIAHLKDFGVNMYYLKETSEEETLFTGKTFVLTGSLERFTRDEARERIEVLGGTVSSSVSRKTDVVVAGSEAGSKLTKAEELGITIWNEEEFINNLSKY</sequence>
<dbReference type="GO" id="GO:0006260">
    <property type="term" value="P:DNA replication"/>
    <property type="evidence" value="ECO:0007669"/>
    <property type="project" value="UniProtKB-KW"/>
</dbReference>
<dbReference type="PROSITE" id="PS01055">
    <property type="entry name" value="DNA_LIGASE_N1"/>
    <property type="match status" value="1"/>
</dbReference>
<feature type="binding site" evidence="15">
    <location>
        <position position="418"/>
    </location>
    <ligand>
        <name>Zn(2+)</name>
        <dbReference type="ChEBI" id="CHEBI:29105"/>
    </ligand>
</feature>
<dbReference type="HAMAP" id="MF_01588">
    <property type="entry name" value="DNA_ligase_A"/>
    <property type="match status" value="1"/>
</dbReference>
<comment type="caution">
    <text evidence="18">The sequence shown here is derived from an EMBL/GenBank/DDBJ whole genome shotgun (WGS) entry which is preliminary data.</text>
</comment>
<feature type="binding site" evidence="15">
    <location>
        <begin position="36"/>
        <end position="40"/>
    </location>
    <ligand>
        <name>NAD(+)</name>
        <dbReference type="ChEBI" id="CHEBI:57540"/>
    </ligand>
</feature>
<dbReference type="InterPro" id="IPR001357">
    <property type="entry name" value="BRCT_dom"/>
</dbReference>
<feature type="coiled-coil region" evidence="16">
    <location>
        <begin position="5"/>
        <end position="59"/>
    </location>
</feature>
<comment type="catalytic activity">
    <reaction evidence="13 15">
        <text>NAD(+) + (deoxyribonucleotide)n-3'-hydroxyl + 5'-phospho-(deoxyribonucleotide)m = (deoxyribonucleotide)n+m + AMP + beta-nicotinamide D-nucleotide.</text>
        <dbReference type="EC" id="6.5.1.2"/>
    </reaction>
</comment>
<dbReference type="InterPro" id="IPR018239">
    <property type="entry name" value="DNA_ligase_AS"/>
</dbReference>
<dbReference type="Pfam" id="PF12826">
    <property type="entry name" value="HHH_2"/>
    <property type="match status" value="1"/>
</dbReference>
<dbReference type="InterPro" id="IPR010994">
    <property type="entry name" value="RuvA_2-like"/>
</dbReference>
<dbReference type="GO" id="GO:0006281">
    <property type="term" value="P:DNA repair"/>
    <property type="evidence" value="ECO:0007669"/>
    <property type="project" value="UniProtKB-KW"/>
</dbReference>
<evidence type="ECO:0000256" key="12">
    <source>
        <dbReference type="ARBA" id="ARBA00023211"/>
    </source>
</evidence>
<dbReference type="FunFam" id="2.40.50.140:FF:000012">
    <property type="entry name" value="DNA ligase"/>
    <property type="match status" value="1"/>
</dbReference>
<keyword evidence="7 15" id="KW-0227">DNA damage</keyword>
<dbReference type="Pfam" id="PF00533">
    <property type="entry name" value="BRCT"/>
    <property type="match status" value="1"/>
</dbReference>
<dbReference type="FunFam" id="3.30.470.30:FF:000001">
    <property type="entry name" value="DNA ligase"/>
    <property type="match status" value="1"/>
</dbReference>
<feature type="binding site" evidence="15">
    <location>
        <position position="306"/>
    </location>
    <ligand>
        <name>NAD(+)</name>
        <dbReference type="ChEBI" id="CHEBI:57540"/>
    </ligand>
</feature>
<dbReference type="CDD" id="cd00114">
    <property type="entry name" value="LIGANc"/>
    <property type="match status" value="1"/>
</dbReference>
<dbReference type="EC" id="6.5.1.2" evidence="2 15"/>
<dbReference type="Gene3D" id="3.40.50.10190">
    <property type="entry name" value="BRCT domain"/>
    <property type="match status" value="1"/>
</dbReference>
<dbReference type="NCBIfam" id="NF005932">
    <property type="entry name" value="PRK07956.1"/>
    <property type="match status" value="1"/>
</dbReference>
<evidence type="ECO:0000256" key="1">
    <source>
        <dbReference type="ARBA" id="ARBA00004067"/>
    </source>
</evidence>
<name>A0A9D1CYT9_9FIRM</name>
<dbReference type="SUPFAM" id="SSF47781">
    <property type="entry name" value="RuvA domain 2-like"/>
    <property type="match status" value="1"/>
</dbReference>
<dbReference type="InterPro" id="IPR001679">
    <property type="entry name" value="DNA_ligase"/>
</dbReference>
<dbReference type="InterPro" id="IPR004149">
    <property type="entry name" value="Znf_DNAligase_C4"/>
</dbReference>
<dbReference type="AlphaFoldDB" id="A0A9D1CYT9"/>
<evidence type="ECO:0000256" key="14">
    <source>
        <dbReference type="ARBA" id="ARBA00060881"/>
    </source>
</evidence>
<keyword evidence="10 15" id="KW-0520">NAD</keyword>
<feature type="binding site" evidence="15">
    <location>
        <position position="137"/>
    </location>
    <ligand>
        <name>NAD(+)</name>
        <dbReference type="ChEBI" id="CHEBI:57540"/>
    </ligand>
</feature>
<evidence type="ECO:0000256" key="2">
    <source>
        <dbReference type="ARBA" id="ARBA00012722"/>
    </source>
</evidence>
<dbReference type="EMBL" id="DVFV01000098">
    <property type="protein sequence ID" value="HIQ91082.1"/>
    <property type="molecule type" value="Genomic_DNA"/>
</dbReference>
<dbReference type="Pfam" id="PF03119">
    <property type="entry name" value="DNA_ligase_ZBD"/>
    <property type="match status" value="1"/>
</dbReference>
<dbReference type="PANTHER" id="PTHR23389:SF9">
    <property type="entry name" value="DNA LIGASE"/>
    <property type="match status" value="1"/>
</dbReference>
<keyword evidence="6 15" id="KW-0479">Metal-binding</keyword>
<comment type="cofactor">
    <cofactor evidence="15">
        <name>Mg(2+)</name>
        <dbReference type="ChEBI" id="CHEBI:18420"/>
    </cofactor>
    <cofactor evidence="15">
        <name>Mn(2+)</name>
        <dbReference type="ChEBI" id="CHEBI:29035"/>
    </cofactor>
</comment>
<dbReference type="PIRSF" id="PIRSF001604">
    <property type="entry name" value="LigA"/>
    <property type="match status" value="1"/>
</dbReference>
<feature type="domain" description="BRCT" evidence="17">
    <location>
        <begin position="584"/>
        <end position="663"/>
    </location>
</feature>
<dbReference type="Proteomes" id="UP000886786">
    <property type="component" value="Unassembled WGS sequence"/>
</dbReference>
<feature type="binding site" evidence="15">
    <location>
        <position position="114"/>
    </location>
    <ligand>
        <name>NAD(+)</name>
        <dbReference type="ChEBI" id="CHEBI:57540"/>
    </ligand>
</feature>
<evidence type="ECO:0000256" key="9">
    <source>
        <dbReference type="ARBA" id="ARBA00022842"/>
    </source>
</evidence>
<evidence type="ECO:0000256" key="16">
    <source>
        <dbReference type="SAM" id="Coils"/>
    </source>
</evidence>
<protein>
    <recommendedName>
        <fullName evidence="3 15">DNA ligase</fullName>
        <ecNumber evidence="2 15">6.5.1.2</ecNumber>
    </recommendedName>
    <alternativeName>
        <fullName evidence="15">Polydeoxyribonucleotide synthase [NAD(+)]</fullName>
    </alternativeName>
</protein>
<comment type="similarity">
    <text evidence="14 15">Belongs to the NAD-dependent DNA ligase family. LigA subfamily.</text>
</comment>
<evidence type="ECO:0000256" key="15">
    <source>
        <dbReference type="HAMAP-Rule" id="MF_01588"/>
    </source>
</evidence>
<dbReference type="PANTHER" id="PTHR23389">
    <property type="entry name" value="CHROMOSOME TRANSMISSION FIDELITY FACTOR 18"/>
    <property type="match status" value="1"/>
</dbReference>
<dbReference type="Gene3D" id="6.20.10.30">
    <property type="match status" value="1"/>
</dbReference>
<keyword evidence="8 15" id="KW-0862">Zinc</keyword>
<dbReference type="SMART" id="SM00532">
    <property type="entry name" value="LIGANc"/>
    <property type="match status" value="1"/>
</dbReference>
<dbReference type="PROSITE" id="PS50172">
    <property type="entry name" value="BRCT"/>
    <property type="match status" value="1"/>
</dbReference>
<evidence type="ECO:0000256" key="10">
    <source>
        <dbReference type="ARBA" id="ARBA00023027"/>
    </source>
</evidence>
<comment type="function">
    <text evidence="1 15">DNA ligase that catalyzes the formation of phosphodiester linkages between 5'-phosphoryl and 3'-hydroxyl groups in double-stranded DNA using NAD as a coenzyme and as the energy source for the reaction. It is essential for DNA replication and repair of damaged DNA.</text>
</comment>
<dbReference type="Pfam" id="PF03120">
    <property type="entry name" value="OB_DNA_ligase"/>
    <property type="match status" value="1"/>
</dbReference>
<dbReference type="Gene3D" id="1.10.287.610">
    <property type="entry name" value="Helix hairpin bin"/>
    <property type="match status" value="1"/>
</dbReference>
<proteinExistence type="inferred from homology"/>
<dbReference type="InterPro" id="IPR012340">
    <property type="entry name" value="NA-bd_OB-fold"/>
</dbReference>
<dbReference type="InterPro" id="IPR041663">
    <property type="entry name" value="DisA/LigA_HHH"/>
</dbReference>
<dbReference type="SUPFAM" id="SSF56091">
    <property type="entry name" value="DNA ligase/mRNA capping enzyme, catalytic domain"/>
    <property type="match status" value="1"/>
</dbReference>